<comment type="subcellular location">
    <subcellularLocation>
        <location evidence="2">Cytoplasm</location>
    </subcellularLocation>
</comment>
<dbReference type="Proteomes" id="UP001218021">
    <property type="component" value="Unassembled WGS sequence"/>
</dbReference>
<evidence type="ECO:0000313" key="6">
    <source>
        <dbReference type="EMBL" id="QOL70188.1"/>
    </source>
</evidence>
<evidence type="ECO:0000313" key="5">
    <source>
        <dbReference type="EMBL" id="MDC2827193.1"/>
    </source>
</evidence>
<dbReference type="PIRSF" id="PIRSF006276">
    <property type="entry name" value="UspA"/>
    <property type="match status" value="1"/>
</dbReference>
<evidence type="ECO:0000313" key="7">
    <source>
        <dbReference type="EMBL" id="VTZ89514.1"/>
    </source>
</evidence>
<dbReference type="SUPFAM" id="SSF52402">
    <property type="entry name" value="Adenine nucleotide alpha hydrolases-like"/>
    <property type="match status" value="1"/>
</dbReference>
<dbReference type="Proteomes" id="UP000593929">
    <property type="component" value="Chromosome"/>
</dbReference>
<reference evidence="6 10" key="3">
    <citation type="submission" date="2020-10" db="EMBL/GenBank/DDBJ databases">
        <title>Genome sequencing of Lactobacillus mucosae KCTC 21011.</title>
        <authorList>
            <person name="Kim J."/>
        </authorList>
    </citation>
    <scope>NUCLEOTIDE SEQUENCE [LARGE SCALE GENOMIC DNA]</scope>
    <source>
        <strain evidence="6 10">LM011</strain>
    </source>
</reference>
<evidence type="ECO:0000313" key="10">
    <source>
        <dbReference type="Proteomes" id="UP000593929"/>
    </source>
</evidence>
<dbReference type="Proteomes" id="UP000365705">
    <property type="component" value="Unassembled WGS sequence"/>
</dbReference>
<evidence type="ECO:0000313" key="8">
    <source>
        <dbReference type="Proteomes" id="UP000030001"/>
    </source>
</evidence>
<dbReference type="Pfam" id="PF00582">
    <property type="entry name" value="Usp"/>
    <property type="match status" value="1"/>
</dbReference>
<dbReference type="Proteomes" id="UP000030001">
    <property type="component" value="Unassembled WGS sequence"/>
</dbReference>
<reference evidence="4 8" key="1">
    <citation type="submission" date="2014-09" db="EMBL/GenBank/DDBJ databases">
        <title>Lactobacillus mucosae CRL573 Genome Sequencing.</title>
        <authorList>
            <person name="Bleckwedel J."/>
            <person name="Teran L.C."/>
            <person name="Bonacina J."/>
            <person name="Saavedra L."/>
            <person name="Mozzi F.B."/>
            <person name="Raya R.R."/>
        </authorList>
    </citation>
    <scope>NUCLEOTIDE SEQUENCE [LARGE SCALE GENOMIC DNA]</scope>
    <source>
        <strain evidence="4 8">CRL573</strain>
    </source>
</reference>
<dbReference type="Gene3D" id="3.40.50.620">
    <property type="entry name" value="HUPs"/>
    <property type="match status" value="1"/>
</dbReference>
<sequence length="152" mass="16468">MADGQYHNILVPVDGSKVTAQVLEKGIAMAKACDAHLDILNVVQVTQLSDGYAPASSLSPDQTYDLVKTTQERLEDLKQRAIDAGVAKVDIHVRFGNPKQVIGRDFPKDHNNDLIVIGSTGLSAFERIVLGSVTGYVIRVAKPDVMVARTQK</sequence>
<evidence type="ECO:0000256" key="1">
    <source>
        <dbReference type="ARBA" id="ARBA00008791"/>
    </source>
</evidence>
<dbReference type="EMBL" id="JAQOND010000011">
    <property type="protein sequence ID" value="MDC2827193.1"/>
    <property type="molecule type" value="Genomic_DNA"/>
</dbReference>
<name>A0A099YCS3_LIMMU</name>
<keyword evidence="2" id="KW-0963">Cytoplasm</keyword>
<evidence type="ECO:0000259" key="3">
    <source>
        <dbReference type="Pfam" id="PF00582"/>
    </source>
</evidence>
<reference evidence="5" key="4">
    <citation type="submission" date="2023-01" db="EMBL/GenBank/DDBJ databases">
        <title>Genome analysis of 13 Lactobacillus isolated from gut of wild boar.</title>
        <authorList>
            <person name="Papp P."/>
            <person name="Libisch B."/>
            <person name="Nagy T."/>
            <person name="Olasz F."/>
        </authorList>
    </citation>
    <scope>NUCLEOTIDE SEQUENCE</scope>
    <source>
        <strain evidence="5">F108</strain>
    </source>
</reference>
<dbReference type="AlphaFoldDB" id="A0A099YCS3"/>
<dbReference type="GeneID" id="57115098"/>
<reference evidence="7 9" key="2">
    <citation type="submission" date="2019-06" db="EMBL/GenBank/DDBJ databases">
        <authorList>
            <person name="Rodrigo-Torres L."/>
            <person name="Arahal R. D."/>
            <person name="Lucena T."/>
        </authorList>
    </citation>
    <scope>NUCLEOTIDE SEQUENCE [LARGE SCALE GENOMIC DNA]</scope>
    <source>
        <strain evidence="7 9">INIA P508</strain>
    </source>
</reference>
<accession>A0A099YCS3</accession>
<dbReference type="EMBL" id="CP062966">
    <property type="protein sequence ID" value="QOL70188.1"/>
    <property type="molecule type" value="Genomic_DNA"/>
</dbReference>
<evidence type="ECO:0000256" key="2">
    <source>
        <dbReference type="PIRNR" id="PIRNR006276"/>
    </source>
</evidence>
<evidence type="ECO:0000313" key="9">
    <source>
        <dbReference type="Proteomes" id="UP000365705"/>
    </source>
</evidence>
<comment type="similarity">
    <text evidence="1 2">Belongs to the universal stress protein A family.</text>
</comment>
<dbReference type="InterPro" id="IPR006015">
    <property type="entry name" value="Universal_stress_UspA"/>
</dbReference>
<dbReference type="InterPro" id="IPR006016">
    <property type="entry name" value="UspA"/>
</dbReference>
<dbReference type="RefSeq" id="WP_006500793.1">
    <property type="nucleotide sequence ID" value="NZ_CABFNH010000008.1"/>
</dbReference>
<dbReference type="CDD" id="cd00293">
    <property type="entry name" value="USP-like"/>
    <property type="match status" value="1"/>
</dbReference>
<dbReference type="PRINTS" id="PR01438">
    <property type="entry name" value="UNVRSLSTRESS"/>
</dbReference>
<organism evidence="4 8">
    <name type="scientific">Limosilactobacillus mucosae</name>
    <name type="common">Lactobacillus mucosae</name>
    <dbReference type="NCBI Taxonomy" id="97478"/>
    <lineage>
        <taxon>Bacteria</taxon>
        <taxon>Bacillati</taxon>
        <taxon>Bacillota</taxon>
        <taxon>Bacilli</taxon>
        <taxon>Lactobacillales</taxon>
        <taxon>Lactobacillaceae</taxon>
        <taxon>Limosilactobacillus</taxon>
    </lineage>
</organism>
<proteinExistence type="inferred from homology"/>
<dbReference type="EMBL" id="JROC01000037">
    <property type="protein sequence ID" value="KGL66355.1"/>
    <property type="molecule type" value="Genomic_DNA"/>
</dbReference>
<dbReference type="EMBL" id="CABFNH010000008">
    <property type="protein sequence ID" value="VTZ89514.1"/>
    <property type="molecule type" value="Genomic_DNA"/>
</dbReference>
<protein>
    <recommendedName>
        <fullName evidence="2">Universal stress protein</fullName>
    </recommendedName>
</protein>
<dbReference type="InterPro" id="IPR014729">
    <property type="entry name" value="Rossmann-like_a/b/a_fold"/>
</dbReference>
<dbReference type="PANTHER" id="PTHR46268">
    <property type="entry name" value="STRESS RESPONSE PROTEIN NHAX"/>
    <property type="match status" value="1"/>
</dbReference>
<dbReference type="GO" id="GO:0005737">
    <property type="term" value="C:cytoplasm"/>
    <property type="evidence" value="ECO:0007669"/>
    <property type="project" value="UniProtKB-SubCell"/>
</dbReference>
<feature type="domain" description="UspA" evidence="3">
    <location>
        <begin position="6"/>
        <end position="149"/>
    </location>
</feature>
<gene>
    <name evidence="6" type="ORF">LM011_03280</name>
    <name evidence="7" type="ORF">LMUP508_00807</name>
    <name evidence="4" type="ORF">LX03_10285</name>
    <name evidence="5" type="ORF">PO158_02685</name>
</gene>
<evidence type="ECO:0000313" key="4">
    <source>
        <dbReference type="EMBL" id="KGL66355.1"/>
    </source>
</evidence>
<dbReference type="PANTHER" id="PTHR46268:SF6">
    <property type="entry name" value="UNIVERSAL STRESS PROTEIN UP12"/>
    <property type="match status" value="1"/>
</dbReference>